<proteinExistence type="predicted"/>
<evidence type="ECO:0000313" key="2">
    <source>
        <dbReference type="Proteomes" id="UP000198761"/>
    </source>
</evidence>
<evidence type="ECO:0008006" key="3">
    <source>
        <dbReference type="Google" id="ProtNLM"/>
    </source>
</evidence>
<dbReference type="STRING" id="933059.SAMN04488103_102241"/>
<evidence type="ECO:0000313" key="1">
    <source>
        <dbReference type="EMBL" id="SEM84848.1"/>
    </source>
</evidence>
<name>A0A1H8BS65_9RHOB</name>
<dbReference type="EMBL" id="FOCE01000002">
    <property type="protein sequence ID" value="SEM84848.1"/>
    <property type="molecule type" value="Genomic_DNA"/>
</dbReference>
<gene>
    <name evidence="1" type="ORF">SAMN04488103_102241</name>
</gene>
<sequence>MRVRDAWGVGLVCALGLAGCDASDATRLALVAGHDAGGAQSHALQATAAAFVGDGSRAGGTGRAQAAGLPFGSIDPDLFAPDSDTPYRATLDRGLGLRLSHRVPLGGATALEASVLGGVGQSRYHLPRGMGALVDPAEIRFTSVTLAPEIAVVQQVRLGPYDLSAQAGVGQQFSRTRTSVQSALLDVHHRSDASLAYLTLGLALTEPESGVSVALDVRAPDSDQIRLRSELRLPLGR</sequence>
<dbReference type="Proteomes" id="UP000198761">
    <property type="component" value="Unassembled WGS sequence"/>
</dbReference>
<reference evidence="1 2" key="1">
    <citation type="submission" date="2016-10" db="EMBL/GenBank/DDBJ databases">
        <authorList>
            <person name="de Groot N.N."/>
        </authorList>
    </citation>
    <scope>NUCLEOTIDE SEQUENCE [LARGE SCALE GENOMIC DNA]</scope>
    <source>
        <strain evidence="1 2">DSM 3857</strain>
    </source>
</reference>
<protein>
    <recommendedName>
        <fullName evidence="3">Lipoprotein</fullName>
    </recommendedName>
</protein>
<keyword evidence="2" id="KW-1185">Reference proteome</keyword>
<dbReference type="AlphaFoldDB" id="A0A1H8BS65"/>
<dbReference type="PROSITE" id="PS51257">
    <property type="entry name" value="PROKAR_LIPOPROTEIN"/>
    <property type="match status" value="1"/>
</dbReference>
<organism evidence="1 2">
    <name type="scientific">Gemmobacter aquatilis</name>
    <dbReference type="NCBI Taxonomy" id="933059"/>
    <lineage>
        <taxon>Bacteria</taxon>
        <taxon>Pseudomonadati</taxon>
        <taxon>Pseudomonadota</taxon>
        <taxon>Alphaproteobacteria</taxon>
        <taxon>Rhodobacterales</taxon>
        <taxon>Paracoccaceae</taxon>
        <taxon>Gemmobacter</taxon>
    </lineage>
</organism>
<accession>A0A1H8BS65</accession>